<reference evidence="1 2" key="1">
    <citation type="submission" date="2017-01" db="EMBL/GenBank/DDBJ databases">
        <title>Genome sequence of Rhodoferax antarcticus ANT.BR, a psychrophilic purple nonsulfur bacterium from an Antarctic microbial mat.</title>
        <authorList>
            <person name="Baker J."/>
            <person name="Riester C."/>
            <person name="Skinner B."/>
            <person name="Newell A."/>
            <person name="Swingley W."/>
            <person name="Madigan M."/>
            <person name="Jung D."/>
            <person name="Asao M."/>
            <person name="Chen M."/>
            <person name="Loughlin P."/>
            <person name="Pan H."/>
            <person name="Lin S."/>
            <person name="Li N."/>
            <person name="Shaw J."/>
            <person name="Prado M."/>
            <person name="Sherman C."/>
            <person name="Li X."/>
            <person name="Tang J."/>
            <person name="Blankenship R."/>
            <person name="Zhao T."/>
            <person name="Touchman J."/>
            <person name="Sattley M."/>
        </authorList>
    </citation>
    <scope>NUCLEOTIDE SEQUENCE [LARGE SCALE GENOMIC DNA]</scope>
    <source>
        <strain evidence="1 2">ANT.BR</strain>
    </source>
</reference>
<comment type="caution">
    <text evidence="1">The sequence shown here is derived from an EMBL/GenBank/DDBJ whole genome shotgun (WGS) entry which is preliminary data.</text>
</comment>
<dbReference type="EMBL" id="MSYM01000016">
    <property type="protein sequence ID" value="OLP05583.1"/>
    <property type="molecule type" value="Genomic_DNA"/>
</dbReference>
<dbReference type="InterPro" id="IPR008551">
    <property type="entry name" value="TANGO2"/>
</dbReference>
<evidence type="ECO:0000313" key="1">
    <source>
        <dbReference type="EMBL" id="OLP05583.1"/>
    </source>
</evidence>
<name>A0A1Q8YC69_9BURK</name>
<dbReference type="PANTHER" id="PTHR17985:SF8">
    <property type="entry name" value="TRANSPORT AND GOLGI ORGANIZATION PROTEIN 2 HOMOLOG"/>
    <property type="match status" value="1"/>
</dbReference>
<evidence type="ECO:0000313" key="2">
    <source>
        <dbReference type="Proteomes" id="UP000185911"/>
    </source>
</evidence>
<proteinExistence type="predicted"/>
<organism evidence="1 2">
    <name type="scientific">Rhodoferax antarcticus ANT.BR</name>
    <dbReference type="NCBI Taxonomy" id="1111071"/>
    <lineage>
        <taxon>Bacteria</taxon>
        <taxon>Pseudomonadati</taxon>
        <taxon>Pseudomonadota</taxon>
        <taxon>Betaproteobacteria</taxon>
        <taxon>Burkholderiales</taxon>
        <taxon>Comamonadaceae</taxon>
        <taxon>Rhodoferax</taxon>
    </lineage>
</organism>
<protein>
    <recommendedName>
        <fullName evidence="3">NRDE family protein</fullName>
    </recommendedName>
</protein>
<keyword evidence="2" id="KW-1185">Reference proteome</keyword>
<dbReference type="RefSeq" id="WP_083633987.1">
    <property type="nucleotide sequence ID" value="NZ_MSYM01000016.1"/>
</dbReference>
<dbReference type="PANTHER" id="PTHR17985">
    <property type="entry name" value="SER/THR-RICH PROTEIN T10 IN DGCR REGION"/>
    <property type="match status" value="1"/>
</dbReference>
<dbReference type="AlphaFoldDB" id="A0A1Q8YC69"/>
<gene>
    <name evidence="1" type="ORF">BLL52_3251</name>
</gene>
<dbReference type="Proteomes" id="UP000185911">
    <property type="component" value="Unassembled WGS sequence"/>
</dbReference>
<evidence type="ECO:0008006" key="3">
    <source>
        <dbReference type="Google" id="ProtNLM"/>
    </source>
</evidence>
<dbReference type="Pfam" id="PF05742">
    <property type="entry name" value="TANGO2"/>
    <property type="match status" value="1"/>
</dbReference>
<sequence length="247" mass="26893">MHGTGRPTAQALLLVANRDEYYARPTMPLHWWSDEDILAGRDQQAGGTWLGVSQSGHLAALTNYRDPHNQRDDAASRGEVVSHFLRTSGTAEDYLNGLRHRAKDDNPFNLLVFDGNRLMGLESRHARILNLPEGVGAVSNADFHAPWPKQIELANCLQQLIRQGRPDDAGLLALLQNRNVAADTALPDTGIGLPLERALSSAFVSLPGYGTRASSVVRVGTSAIEFVEHGFDANGPMQMQRVVLAGK</sequence>
<accession>A0A1Q8YC69</accession>